<keyword evidence="2" id="KW-1185">Reference proteome</keyword>
<comment type="caution">
    <text evidence="1">The sequence shown here is derived from an EMBL/GenBank/DDBJ whole genome shotgun (WGS) entry which is preliminary data.</text>
</comment>
<name>A0ABW5UPZ9_9BURK</name>
<organism evidence="1 2">
    <name type="scientific">Comamonas terrae</name>
    <dbReference type="NCBI Taxonomy" id="673548"/>
    <lineage>
        <taxon>Bacteria</taxon>
        <taxon>Pseudomonadati</taxon>
        <taxon>Pseudomonadota</taxon>
        <taxon>Betaproteobacteria</taxon>
        <taxon>Burkholderiales</taxon>
        <taxon>Comamonadaceae</taxon>
        <taxon>Comamonas</taxon>
    </lineage>
</organism>
<accession>A0ABW5UPZ9</accession>
<protein>
    <recommendedName>
        <fullName evidence="3">Phage protein</fullName>
    </recommendedName>
</protein>
<proteinExistence type="predicted"/>
<evidence type="ECO:0000313" key="2">
    <source>
        <dbReference type="Proteomes" id="UP001597463"/>
    </source>
</evidence>
<dbReference type="Proteomes" id="UP001597463">
    <property type="component" value="Unassembled WGS sequence"/>
</dbReference>
<dbReference type="EMBL" id="JBHUMV010000007">
    <property type="protein sequence ID" value="MFD2755686.1"/>
    <property type="molecule type" value="Genomic_DNA"/>
</dbReference>
<dbReference type="RefSeq" id="WP_066482181.1">
    <property type="nucleotide sequence ID" value="NZ_BCNT01000017.1"/>
</dbReference>
<evidence type="ECO:0008006" key="3">
    <source>
        <dbReference type="Google" id="ProtNLM"/>
    </source>
</evidence>
<gene>
    <name evidence="1" type="ORF">ACFSW6_16550</name>
</gene>
<reference evidence="2" key="1">
    <citation type="journal article" date="2019" name="Int. J. Syst. Evol. Microbiol.">
        <title>The Global Catalogue of Microorganisms (GCM) 10K type strain sequencing project: providing services to taxonomists for standard genome sequencing and annotation.</title>
        <authorList>
            <consortium name="The Broad Institute Genomics Platform"/>
            <consortium name="The Broad Institute Genome Sequencing Center for Infectious Disease"/>
            <person name="Wu L."/>
            <person name="Ma J."/>
        </authorList>
    </citation>
    <scope>NUCLEOTIDE SEQUENCE [LARGE SCALE GENOMIC DNA]</scope>
    <source>
        <strain evidence="2">TISTR 1906</strain>
    </source>
</reference>
<evidence type="ECO:0000313" key="1">
    <source>
        <dbReference type="EMBL" id="MFD2755686.1"/>
    </source>
</evidence>
<sequence length="278" mass="30348">MRLDIKTAGLESVQRHIDSLAAGKLQAAQIKAVNDVAFQSVRPAMQDEMRSVFDRPTAYVVNSPLVKPATASRMHAVIEPAYRGGKGIDPQRILNAQAFGGRRRDKRSEVALRRVGILPAGYQTAIPETPFPGSEDGHGNLRGSFLVQLLSYFQAFGEQGYRANMSDARKRALQRNGGAKRSLVGPTMGRRYIVAYGKLRGGARWTAKGESDSRASNLAPGIWAVVGKSGADIRPVVMFVKAGSYAPRFDMDKVAARAQLGEQLPRRLRFRIREAAGV</sequence>